<keyword evidence="7 10" id="KW-0175">Coiled coil</keyword>
<keyword evidence="4" id="KW-0963">Cytoplasm</keyword>
<dbReference type="InterPro" id="IPR050302">
    <property type="entry name" value="Rab_GAP_TBC_domain"/>
</dbReference>
<dbReference type="SMART" id="SM00164">
    <property type="entry name" value="TBC"/>
    <property type="match status" value="1"/>
</dbReference>
<keyword evidence="5" id="KW-0931">ER-Golgi transport</keyword>
<dbReference type="FunFam" id="1.10.472.80:FF:000044">
    <property type="entry name" value="GTPase-activating protein GYP5"/>
    <property type="match status" value="1"/>
</dbReference>
<dbReference type="EMBL" id="AZGZ01000010">
    <property type="protein sequence ID" value="KZZ92642.1"/>
    <property type="molecule type" value="Genomic_DNA"/>
</dbReference>
<evidence type="ECO:0000256" key="6">
    <source>
        <dbReference type="ARBA" id="ARBA00022927"/>
    </source>
</evidence>
<evidence type="ECO:0000256" key="4">
    <source>
        <dbReference type="ARBA" id="ARBA00022490"/>
    </source>
</evidence>
<dbReference type="GO" id="GO:0016192">
    <property type="term" value="P:vesicle-mediated transport"/>
    <property type="evidence" value="ECO:0007669"/>
    <property type="project" value="UniProtKB-KW"/>
</dbReference>
<dbReference type="Proteomes" id="UP000242877">
    <property type="component" value="Unassembled WGS sequence"/>
</dbReference>
<feature type="region of interest" description="Disordered" evidence="11">
    <location>
        <begin position="1"/>
        <end position="457"/>
    </location>
</feature>
<feature type="compositionally biased region" description="Pro residues" evidence="11">
    <location>
        <begin position="297"/>
        <end position="307"/>
    </location>
</feature>
<keyword evidence="2" id="KW-0813">Transport</keyword>
<dbReference type="InterPro" id="IPR035969">
    <property type="entry name" value="Rab-GAP_TBC_sf"/>
</dbReference>
<dbReference type="OrthoDB" id="295078at2759"/>
<feature type="domain" description="Rab-GAP TBC" evidence="12">
    <location>
        <begin position="507"/>
        <end position="808"/>
    </location>
</feature>
<evidence type="ECO:0000256" key="7">
    <source>
        <dbReference type="ARBA" id="ARBA00023054"/>
    </source>
</evidence>
<dbReference type="PANTHER" id="PTHR47219">
    <property type="entry name" value="RAB GTPASE-ACTIVATING PROTEIN 1-LIKE"/>
    <property type="match status" value="1"/>
</dbReference>
<dbReference type="Gene3D" id="1.10.10.2750">
    <property type="match status" value="1"/>
</dbReference>
<feature type="compositionally biased region" description="Polar residues" evidence="11">
    <location>
        <begin position="129"/>
        <end position="140"/>
    </location>
</feature>
<dbReference type="SUPFAM" id="SSF47923">
    <property type="entry name" value="Ypt/Rab-GAP domain of gyp1p"/>
    <property type="match status" value="2"/>
</dbReference>
<evidence type="ECO:0000256" key="10">
    <source>
        <dbReference type="SAM" id="Coils"/>
    </source>
</evidence>
<evidence type="ECO:0000256" key="3">
    <source>
        <dbReference type="ARBA" id="ARBA00022468"/>
    </source>
</evidence>
<evidence type="ECO:0000313" key="14">
    <source>
        <dbReference type="Proteomes" id="UP000242877"/>
    </source>
</evidence>
<feature type="compositionally biased region" description="Polar residues" evidence="11">
    <location>
        <begin position="308"/>
        <end position="338"/>
    </location>
</feature>
<evidence type="ECO:0000256" key="2">
    <source>
        <dbReference type="ARBA" id="ARBA00022448"/>
    </source>
</evidence>
<keyword evidence="3" id="KW-0343">GTPase activation</keyword>
<keyword evidence="14" id="KW-1185">Reference proteome</keyword>
<dbReference type="VEuPathDB" id="FungiDB:AAP_02723"/>
<feature type="compositionally biased region" description="Low complexity" evidence="11">
    <location>
        <begin position="547"/>
        <end position="567"/>
    </location>
</feature>
<feature type="coiled-coil region" evidence="10">
    <location>
        <begin position="951"/>
        <end position="1035"/>
    </location>
</feature>
<evidence type="ECO:0000259" key="12">
    <source>
        <dbReference type="PROSITE" id="PS50086"/>
    </source>
</evidence>
<dbReference type="PROSITE" id="PS50086">
    <property type="entry name" value="TBC_RABGAP"/>
    <property type="match status" value="1"/>
</dbReference>
<feature type="compositionally biased region" description="Basic and acidic residues" evidence="11">
    <location>
        <begin position="579"/>
        <end position="592"/>
    </location>
</feature>
<evidence type="ECO:0000256" key="8">
    <source>
        <dbReference type="ARBA" id="ARBA00061661"/>
    </source>
</evidence>
<dbReference type="PANTHER" id="PTHR47219:SF9">
    <property type="entry name" value="GTPASE ACTIVATING PROTEIN AND CENTROSOME-ASSOCIATED, ISOFORM B"/>
    <property type="match status" value="1"/>
</dbReference>
<feature type="compositionally biased region" description="Polar residues" evidence="11">
    <location>
        <begin position="412"/>
        <end position="428"/>
    </location>
</feature>
<feature type="compositionally biased region" description="Acidic residues" evidence="11">
    <location>
        <begin position="83"/>
        <end position="95"/>
    </location>
</feature>
<dbReference type="GO" id="GO:0015031">
    <property type="term" value="P:protein transport"/>
    <property type="evidence" value="ECO:0007669"/>
    <property type="project" value="UniProtKB-KW"/>
</dbReference>
<keyword evidence="6" id="KW-0653">Protein transport</keyword>
<dbReference type="AlphaFoldDB" id="A0A167ZGU4"/>
<feature type="compositionally biased region" description="Low complexity" evidence="11">
    <location>
        <begin position="1"/>
        <end position="10"/>
    </location>
</feature>
<organism evidence="13 14">
    <name type="scientific">Ascosphaera apis ARSEF 7405</name>
    <dbReference type="NCBI Taxonomy" id="392613"/>
    <lineage>
        <taxon>Eukaryota</taxon>
        <taxon>Fungi</taxon>
        <taxon>Dikarya</taxon>
        <taxon>Ascomycota</taxon>
        <taxon>Pezizomycotina</taxon>
        <taxon>Eurotiomycetes</taxon>
        <taxon>Eurotiomycetidae</taxon>
        <taxon>Onygenales</taxon>
        <taxon>Ascosphaeraceae</taxon>
        <taxon>Ascosphaera</taxon>
    </lineage>
</organism>
<dbReference type="GO" id="GO:0005096">
    <property type="term" value="F:GTPase activator activity"/>
    <property type="evidence" value="ECO:0007669"/>
    <property type="project" value="UniProtKB-KW"/>
</dbReference>
<feature type="compositionally biased region" description="Basic and acidic residues" evidence="11">
    <location>
        <begin position="96"/>
        <end position="111"/>
    </location>
</feature>
<dbReference type="InterPro" id="IPR000195">
    <property type="entry name" value="Rab-GAP-TBC_dom"/>
</dbReference>
<evidence type="ECO:0000313" key="13">
    <source>
        <dbReference type="EMBL" id="KZZ92642.1"/>
    </source>
</evidence>
<dbReference type="GO" id="GO:0005737">
    <property type="term" value="C:cytoplasm"/>
    <property type="evidence" value="ECO:0007669"/>
    <property type="project" value="UniProtKB-SubCell"/>
</dbReference>
<feature type="compositionally biased region" description="Low complexity" evidence="11">
    <location>
        <begin position="446"/>
        <end position="455"/>
    </location>
</feature>
<accession>A0A167ZGU4</accession>
<dbReference type="Pfam" id="PF23436">
    <property type="entry name" value="RabGap-TBC_2"/>
    <property type="match status" value="1"/>
</dbReference>
<comment type="subcellular location">
    <subcellularLocation>
        <location evidence="1">Cytoplasm</location>
    </subcellularLocation>
</comment>
<name>A0A167ZGU4_9EURO</name>
<proteinExistence type="inferred from homology"/>
<reference evidence="13 14" key="1">
    <citation type="journal article" date="2016" name="Genome Biol. Evol.">
        <title>Divergent and convergent evolution of fungal pathogenicity.</title>
        <authorList>
            <person name="Shang Y."/>
            <person name="Xiao G."/>
            <person name="Zheng P."/>
            <person name="Cen K."/>
            <person name="Zhan S."/>
            <person name="Wang C."/>
        </authorList>
    </citation>
    <scope>NUCLEOTIDE SEQUENCE [LARGE SCALE GENOMIC DNA]</scope>
    <source>
        <strain evidence="13 14">ARSEF 7405</strain>
    </source>
</reference>
<evidence type="ECO:0000256" key="1">
    <source>
        <dbReference type="ARBA" id="ARBA00004496"/>
    </source>
</evidence>
<dbReference type="Gene3D" id="1.10.8.270">
    <property type="entry name" value="putative rabgap domain of human tbc1 domain family member 14 like domains"/>
    <property type="match status" value="1"/>
</dbReference>
<feature type="compositionally biased region" description="Low complexity" evidence="11">
    <location>
        <begin position="386"/>
        <end position="398"/>
    </location>
</feature>
<protein>
    <recommendedName>
        <fullName evidence="9">GTPase-activating protein GYP5</fullName>
    </recommendedName>
</protein>
<comment type="caution">
    <text evidence="13">The sequence shown here is derived from an EMBL/GenBank/DDBJ whole genome shotgun (WGS) entry which is preliminary data.</text>
</comment>
<feature type="compositionally biased region" description="Polar residues" evidence="11">
    <location>
        <begin position="614"/>
        <end position="644"/>
    </location>
</feature>
<feature type="compositionally biased region" description="Low complexity" evidence="11">
    <location>
        <begin position="593"/>
        <end position="613"/>
    </location>
</feature>
<comment type="similarity">
    <text evidence="8">Belongs to the GYP5 family.</text>
</comment>
<gene>
    <name evidence="13" type="ORF">AAP_02723</name>
</gene>
<feature type="compositionally biased region" description="Low complexity" evidence="11">
    <location>
        <begin position="213"/>
        <end position="240"/>
    </location>
</feature>
<evidence type="ECO:0000256" key="11">
    <source>
        <dbReference type="SAM" id="MobiDB-lite"/>
    </source>
</evidence>
<feature type="compositionally biased region" description="Low complexity" evidence="11">
    <location>
        <begin position="260"/>
        <end position="269"/>
    </location>
</feature>
<feature type="compositionally biased region" description="Pro residues" evidence="11">
    <location>
        <begin position="270"/>
        <end position="279"/>
    </location>
</feature>
<feature type="region of interest" description="Disordered" evidence="11">
    <location>
        <begin position="544"/>
        <end position="653"/>
    </location>
</feature>
<feature type="compositionally biased region" description="Polar residues" evidence="11">
    <location>
        <begin position="59"/>
        <end position="68"/>
    </location>
</feature>
<evidence type="ECO:0000256" key="9">
    <source>
        <dbReference type="ARBA" id="ARBA00072088"/>
    </source>
</evidence>
<evidence type="ECO:0000256" key="5">
    <source>
        <dbReference type="ARBA" id="ARBA00022892"/>
    </source>
</evidence>
<sequence length="1051" mass="115275">MEALQPQQQQAEPDSPVQQHDHQQQTPSPNFEFDHDVSSPVVSVSGTRSLTDERRVSVISASRLSENPSPVAHENGRDGSRDEGEEGAADEEDQFEEAHETGDDRHQEKGPDNGLLQPNHDQLDIPDSKSFQESITSSKDSLSVHPPPVVSPLLTTHRLSTEGMDDINLSKDDHEGDDAGDGHQDEPSSPSLAGLAPRPVADVEPLSPPPVPARDVPPASTSPPADSTATQEQQQEQPQDAAKKQDEAAQPPALPPLPTRTPTIITPPKQTAPPPPPRRGGPIGWLQRVASREFTKPAPPTPVPPIPDSSSNDAARPSQSRRNTDASTSGNSRSTPQDANGIDDSRRLSRNTLKDQFYALRMREEGIPPIPALPDSEHAEDGGAGAPAAAPTSSTDSAQPVAAENARMRSESLASATLSVASNGSGTKLESKMRRPSSSTNKDSVLPPLSSILNPNLPPGTVSGISKSASDASAPVNWELWQQVVNNGPSALKGANAEAFNAAIKAGIPQTIRGVIWQVLADSRNPELEEVYRELLSRGTHKEYTRSPSFSFGNGNGSNGAAPNSNSLGVNHPPSISEQPEKGERPGTDRTDSTTTTSSSTHSSVHSGTSTPTNGSAFSHVSPSISQDKSNNTPDTVTQASTESVPRRRSKEEIASLQKLEKAIKRDLGSRTSYSKYFMSQKNQDGLFGVCKAYALYDEAVGYAQGLNFIVMPLLFNMEDGEAFTLMVKLMNKYGMREMFIQGMPGLHMRLYQFERLLEDLHPALACHLKRRGVSPILYATQWFLTLFAYRFPLQLVLRIYDLIFEEGVESTILRFSVAIMMRNASTLLAMNDMSSLTTFLKEKVFDVYIDKQPSASSILESGFFGSSNGQDKEVYRADLMVQDACDIHLTPEMLKTYTREWEEQTSAQQAAAAELEYLKKTVASQAAKIRHLEVQSERSDAEHVQLVSEIVRLKVENEELMDANESMTIQVRELRNVVDKQQVEIEEKMREEMDRAMQRNSEVHSQNRAMEEQLAEMEKELVETKMKWAELSGEHDSLKQKWSDLRRALD</sequence>
<dbReference type="Gene3D" id="1.10.472.80">
    <property type="entry name" value="Ypt/Rab-GAP domain of gyp1p, domain 3"/>
    <property type="match status" value="1"/>
</dbReference>